<comment type="caution">
    <text evidence="9">The sequence shown here is derived from an EMBL/GenBank/DDBJ whole genome shotgun (WGS) entry which is preliminary data.</text>
</comment>
<dbReference type="InterPro" id="IPR005017">
    <property type="entry name" value="OMPP1/FadL/TodX"/>
</dbReference>
<evidence type="ECO:0000313" key="9">
    <source>
        <dbReference type="EMBL" id="POS00876.1"/>
    </source>
</evidence>
<keyword evidence="6" id="KW-0472">Membrane</keyword>
<evidence type="ECO:0000256" key="6">
    <source>
        <dbReference type="ARBA" id="ARBA00023136"/>
    </source>
</evidence>
<dbReference type="Proteomes" id="UP000237056">
    <property type="component" value="Unassembled WGS sequence"/>
</dbReference>
<evidence type="ECO:0000256" key="8">
    <source>
        <dbReference type="SAM" id="SignalP"/>
    </source>
</evidence>
<accession>A0A2S4N5C5</accession>
<dbReference type="SUPFAM" id="SSF56935">
    <property type="entry name" value="Porins"/>
    <property type="match status" value="1"/>
</dbReference>
<evidence type="ECO:0000256" key="4">
    <source>
        <dbReference type="ARBA" id="ARBA00022692"/>
    </source>
</evidence>
<name>A0A2S4N5C5_9FLAO</name>
<evidence type="ECO:0000256" key="1">
    <source>
        <dbReference type="ARBA" id="ARBA00004571"/>
    </source>
</evidence>
<reference evidence="9 10" key="1">
    <citation type="submission" date="2018-01" db="EMBL/GenBank/DDBJ databases">
        <title>Genomic Encyclopedia of Type Strains, Phase I: the one thousand microbial genomes (KMG-I) project.</title>
        <authorList>
            <person name="Goeker M."/>
        </authorList>
    </citation>
    <scope>NUCLEOTIDE SEQUENCE [LARGE SCALE GENOMIC DNA]</scope>
    <source>
        <strain evidence="9 10">DSM 17960</strain>
    </source>
</reference>
<dbReference type="Gene3D" id="2.40.160.60">
    <property type="entry name" value="Outer membrane protein transport protein (OMPP1/FadL/TodX)"/>
    <property type="match status" value="1"/>
</dbReference>
<protein>
    <submittedName>
        <fullName evidence="9">Outer membrane protein transport protein (OMPP1/FadL/TodX)</fullName>
    </submittedName>
</protein>
<feature type="signal peptide" evidence="8">
    <location>
        <begin position="1"/>
        <end position="19"/>
    </location>
</feature>
<dbReference type="Pfam" id="PF03349">
    <property type="entry name" value="Toluene_X"/>
    <property type="match status" value="1"/>
</dbReference>
<keyword evidence="3" id="KW-1134">Transmembrane beta strand</keyword>
<dbReference type="EMBL" id="PQNY01000018">
    <property type="protein sequence ID" value="POS00876.1"/>
    <property type="molecule type" value="Genomic_DNA"/>
</dbReference>
<dbReference type="GO" id="GO:0009279">
    <property type="term" value="C:cell outer membrane"/>
    <property type="evidence" value="ECO:0007669"/>
    <property type="project" value="UniProtKB-SubCell"/>
</dbReference>
<feature type="chain" id="PRO_5015467500" evidence="8">
    <location>
        <begin position="20"/>
        <end position="501"/>
    </location>
</feature>
<sequence length="501" mass="56732">MKKIYILALSLAGLYQVNAQNVDDALRYSINDVQGTARFKAMSGAFGALGGDLSAISVNPAGSSVFNNNQLGFSLSNFNTQNNSTYFGTQAKDSENKFSLNQAGAVFVYENRYKKSDWKKFSFALNYDNVRDLNNAVTSTGTNPTKSIGSYFYDYSYGIPLNTANGNNYDYGDMYYDEQQTYLGYQSYILDYGTNDYINNISTQGNYYQNNRVYSTGYNGKLAFNFSTQYTDKWYFGINLNSHFVDYRQSSNFFESNNNPKYASGSTVDRVRFYNDLYTYGSGFSFQLGTIFKPSKEVRIGFTYDSPTWFKLYDELTQSIATSGYGLNNAQDNSIYGSVTVNPNTTMIYEPYKLKTPQKLTGSLAYVFGKQGLLSVDYSLKDYCSTKYNPHNDFTRENNFMRDNLRVANEFRVGGEYKIKMLSLRAGYRFEQSPYKDGKTMGDLTGYSGGIGYNFGSTKLDVAYSFAKRDYYSQFFNVGLTDASKISMKNNNVTLSVLFEL</sequence>
<proteinExistence type="inferred from homology"/>
<evidence type="ECO:0000256" key="3">
    <source>
        <dbReference type="ARBA" id="ARBA00022452"/>
    </source>
</evidence>
<comment type="similarity">
    <text evidence="2">Belongs to the OmpP1/FadL family.</text>
</comment>
<dbReference type="AlphaFoldDB" id="A0A2S4N5C5"/>
<keyword evidence="4" id="KW-0812">Transmembrane</keyword>
<comment type="subcellular location">
    <subcellularLocation>
        <location evidence="1">Cell outer membrane</location>
        <topology evidence="1">Multi-pass membrane protein</topology>
    </subcellularLocation>
</comment>
<organism evidence="9 10">
    <name type="scientific">Flavobacterium croceum DSM 17960</name>
    <dbReference type="NCBI Taxonomy" id="1121886"/>
    <lineage>
        <taxon>Bacteria</taxon>
        <taxon>Pseudomonadati</taxon>
        <taxon>Bacteroidota</taxon>
        <taxon>Flavobacteriia</taxon>
        <taxon>Flavobacteriales</taxon>
        <taxon>Flavobacteriaceae</taxon>
        <taxon>Flavobacterium</taxon>
    </lineage>
</organism>
<dbReference type="RefSeq" id="WP_103726907.1">
    <property type="nucleotide sequence ID" value="NZ_PQNY01000018.1"/>
</dbReference>
<keyword evidence="7" id="KW-0998">Cell outer membrane</keyword>
<evidence type="ECO:0000256" key="2">
    <source>
        <dbReference type="ARBA" id="ARBA00008163"/>
    </source>
</evidence>
<keyword evidence="5 8" id="KW-0732">Signal</keyword>
<evidence type="ECO:0000256" key="5">
    <source>
        <dbReference type="ARBA" id="ARBA00022729"/>
    </source>
</evidence>
<keyword evidence="10" id="KW-1185">Reference proteome</keyword>
<gene>
    <name evidence="9" type="ORF">Q361_1187</name>
</gene>
<evidence type="ECO:0000256" key="7">
    <source>
        <dbReference type="ARBA" id="ARBA00023237"/>
    </source>
</evidence>
<dbReference type="OrthoDB" id="9765571at2"/>
<evidence type="ECO:0000313" key="10">
    <source>
        <dbReference type="Proteomes" id="UP000237056"/>
    </source>
</evidence>